<name>A0AAD5V735_9APHY</name>
<evidence type="ECO:0000256" key="1">
    <source>
        <dbReference type="SAM" id="MobiDB-lite"/>
    </source>
</evidence>
<feature type="region of interest" description="Disordered" evidence="1">
    <location>
        <begin position="46"/>
        <end position="79"/>
    </location>
</feature>
<organism evidence="2 3">
    <name type="scientific">Meripilus lineatus</name>
    <dbReference type="NCBI Taxonomy" id="2056292"/>
    <lineage>
        <taxon>Eukaryota</taxon>
        <taxon>Fungi</taxon>
        <taxon>Dikarya</taxon>
        <taxon>Basidiomycota</taxon>
        <taxon>Agaricomycotina</taxon>
        <taxon>Agaricomycetes</taxon>
        <taxon>Polyporales</taxon>
        <taxon>Meripilaceae</taxon>
        <taxon>Meripilus</taxon>
    </lineage>
</organism>
<keyword evidence="3" id="KW-1185">Reference proteome</keyword>
<reference evidence="2" key="1">
    <citation type="submission" date="2022-07" db="EMBL/GenBank/DDBJ databases">
        <title>Genome Sequence of Physisporinus lineatus.</title>
        <authorList>
            <person name="Buettner E."/>
        </authorList>
    </citation>
    <scope>NUCLEOTIDE SEQUENCE</scope>
    <source>
        <strain evidence="2">VT162</strain>
    </source>
</reference>
<evidence type="ECO:0000313" key="2">
    <source>
        <dbReference type="EMBL" id="KAJ3487637.1"/>
    </source>
</evidence>
<accession>A0AAD5V735</accession>
<protein>
    <submittedName>
        <fullName evidence="2">Uncharacterized protein</fullName>
    </submittedName>
</protein>
<gene>
    <name evidence="2" type="ORF">NLI96_g3390</name>
</gene>
<comment type="caution">
    <text evidence="2">The sequence shown here is derived from an EMBL/GenBank/DDBJ whole genome shotgun (WGS) entry which is preliminary data.</text>
</comment>
<evidence type="ECO:0000313" key="3">
    <source>
        <dbReference type="Proteomes" id="UP001212997"/>
    </source>
</evidence>
<dbReference type="EMBL" id="JANAWD010000086">
    <property type="protein sequence ID" value="KAJ3487637.1"/>
    <property type="molecule type" value="Genomic_DNA"/>
</dbReference>
<dbReference type="AlphaFoldDB" id="A0AAD5V735"/>
<dbReference type="Proteomes" id="UP001212997">
    <property type="component" value="Unassembled WGS sequence"/>
</dbReference>
<proteinExistence type="predicted"/>
<sequence length="79" mass="9020">MELQDVATHAERFDLSSVINSVRFLALKRAMVGNWLITPFEFSASKRKTRWSPGESSDEDNSSEDKQNAEPYLQTRSDP</sequence>